<evidence type="ECO:0000256" key="8">
    <source>
        <dbReference type="ARBA" id="ARBA00023136"/>
    </source>
</evidence>
<evidence type="ECO:0000256" key="7">
    <source>
        <dbReference type="ARBA" id="ARBA00023122"/>
    </source>
</evidence>
<keyword evidence="5" id="KW-0677">Repeat</keyword>
<evidence type="ECO:0000256" key="10">
    <source>
        <dbReference type="PROSITE-ProRule" id="PRU01193"/>
    </source>
</evidence>
<dbReference type="InterPro" id="IPR044751">
    <property type="entry name" value="Ion_transp-like_CBS"/>
</dbReference>
<evidence type="ECO:0000259" key="13">
    <source>
        <dbReference type="PROSITE" id="PS51846"/>
    </source>
</evidence>
<dbReference type="AlphaFoldDB" id="A0A560W6J6"/>
<protein>
    <submittedName>
        <fullName evidence="14">Putative hemolysin</fullName>
    </submittedName>
</protein>
<name>A0A560W6J6_9MICO</name>
<dbReference type="PROSITE" id="PS51846">
    <property type="entry name" value="CNNM"/>
    <property type="match status" value="1"/>
</dbReference>
<sequence length="441" mass="47245">MDAALLTNIGLVLLFVLIGGVFAATEMAIVSLRPGQVDDIEQEGAKGEKIAALVRDPNRFLSAVQVGVTVAGFFSSAFGGATISPYLAGWLESLGLASGVAGPLALVLMTLLIAYLSLVLGELVPKRLAMQRSAGFTKVLAPPLGIFATMLTPVIWLLSVSTNLVVRLLGGDPDATSDEMTIEELRRAVIDNDELRPYSREILDDVFRASERTLGDVMRPRPDVDFVEAESTIAEVADFIATSSHSRYPVIEDTLDDVLGLVHIRDLLTVPADERAQTLVRELTRDITALPETKLVLPTLKLMREDKTQMALVIDEHGGTAGVVTIEDLVEEVVGEIYDEYDTDPDPEDALVHQGGSALVPGALIVEELEEALGLSLPQGSYETVGGLILARLGRVAEIGDEVELDGVRLQVTAVEGRRITEVEATREAPSEGGVEEDGSE</sequence>
<dbReference type="GO" id="GO:0005886">
    <property type="term" value="C:plasma membrane"/>
    <property type="evidence" value="ECO:0007669"/>
    <property type="project" value="UniProtKB-SubCell"/>
</dbReference>
<dbReference type="InterPro" id="IPR005170">
    <property type="entry name" value="Transptr-assoc_dom"/>
</dbReference>
<evidence type="ECO:0000313" key="14">
    <source>
        <dbReference type="EMBL" id="TWD13242.1"/>
    </source>
</evidence>
<feature type="domain" description="CBS" evidence="12">
    <location>
        <begin position="283"/>
        <end position="340"/>
    </location>
</feature>
<dbReference type="InterPro" id="IPR016169">
    <property type="entry name" value="FAD-bd_PCMH_sub2"/>
</dbReference>
<evidence type="ECO:0000256" key="1">
    <source>
        <dbReference type="ARBA" id="ARBA00004651"/>
    </source>
</evidence>
<evidence type="ECO:0000256" key="5">
    <source>
        <dbReference type="ARBA" id="ARBA00022737"/>
    </source>
</evidence>
<dbReference type="Pfam" id="PF01595">
    <property type="entry name" value="CNNM"/>
    <property type="match status" value="1"/>
</dbReference>
<dbReference type="CDD" id="cd04590">
    <property type="entry name" value="CBS_pair_CorC_HlyC_assoc"/>
    <property type="match status" value="1"/>
</dbReference>
<comment type="subcellular location">
    <subcellularLocation>
        <location evidence="1">Cell membrane</location>
        <topology evidence="1">Multi-pass membrane protein</topology>
    </subcellularLocation>
</comment>
<keyword evidence="8 10" id="KW-0472">Membrane</keyword>
<keyword evidence="15" id="KW-1185">Reference proteome</keyword>
<evidence type="ECO:0000259" key="12">
    <source>
        <dbReference type="PROSITE" id="PS51371"/>
    </source>
</evidence>
<dbReference type="Pfam" id="PF03471">
    <property type="entry name" value="CorC_HlyC"/>
    <property type="match status" value="1"/>
</dbReference>
<evidence type="ECO:0000256" key="6">
    <source>
        <dbReference type="ARBA" id="ARBA00022989"/>
    </source>
</evidence>
<keyword evidence="6 10" id="KW-1133">Transmembrane helix</keyword>
<proteinExistence type="inferred from homology"/>
<dbReference type="SUPFAM" id="SSF54631">
    <property type="entry name" value="CBS-domain pair"/>
    <property type="match status" value="1"/>
</dbReference>
<evidence type="ECO:0000256" key="3">
    <source>
        <dbReference type="ARBA" id="ARBA00022475"/>
    </source>
</evidence>
<evidence type="ECO:0000256" key="2">
    <source>
        <dbReference type="ARBA" id="ARBA00006337"/>
    </source>
</evidence>
<dbReference type="RefSeq" id="WP_144858061.1">
    <property type="nucleotide sequence ID" value="NZ_BAAAYT010000002.1"/>
</dbReference>
<dbReference type="InterPro" id="IPR036318">
    <property type="entry name" value="FAD-bd_PCMH-like_sf"/>
</dbReference>
<dbReference type="InterPro" id="IPR002550">
    <property type="entry name" value="CNNM"/>
</dbReference>
<feature type="domain" description="CNNM transmembrane" evidence="13">
    <location>
        <begin position="1"/>
        <end position="194"/>
    </location>
</feature>
<feature type="domain" description="CBS" evidence="12">
    <location>
        <begin position="218"/>
        <end position="277"/>
    </location>
</feature>
<evidence type="ECO:0000256" key="11">
    <source>
        <dbReference type="SAM" id="Phobius"/>
    </source>
</evidence>
<dbReference type="InterPro" id="IPR051676">
    <property type="entry name" value="UPF0053_domain"/>
</dbReference>
<dbReference type="FunFam" id="3.10.580.10:FF:000002">
    <property type="entry name" value="Magnesium/cobalt efflux protein CorC"/>
    <property type="match status" value="1"/>
</dbReference>
<comment type="similarity">
    <text evidence="2">Belongs to the UPF0053 family.</text>
</comment>
<dbReference type="SMART" id="SM01091">
    <property type="entry name" value="CorC_HlyC"/>
    <property type="match status" value="1"/>
</dbReference>
<keyword evidence="3" id="KW-1003">Cell membrane</keyword>
<comment type="caution">
    <text evidence="14">The sequence shown here is derived from an EMBL/GenBank/DDBJ whole genome shotgun (WGS) entry which is preliminary data.</text>
</comment>
<dbReference type="InterPro" id="IPR046342">
    <property type="entry name" value="CBS_dom_sf"/>
</dbReference>
<gene>
    <name evidence="14" type="ORF">FB557_2630</name>
</gene>
<dbReference type="Pfam" id="PF00571">
    <property type="entry name" value="CBS"/>
    <property type="match status" value="2"/>
</dbReference>
<dbReference type="EMBL" id="VIUW01000005">
    <property type="protein sequence ID" value="TWD13242.1"/>
    <property type="molecule type" value="Genomic_DNA"/>
</dbReference>
<organism evidence="14 15">
    <name type="scientific">Marihabitans asiaticum</name>
    <dbReference type="NCBI Taxonomy" id="415218"/>
    <lineage>
        <taxon>Bacteria</taxon>
        <taxon>Bacillati</taxon>
        <taxon>Actinomycetota</taxon>
        <taxon>Actinomycetes</taxon>
        <taxon>Micrococcales</taxon>
        <taxon>Intrasporangiaceae</taxon>
        <taxon>Marihabitans</taxon>
    </lineage>
</organism>
<dbReference type="Gene3D" id="3.10.580.10">
    <property type="entry name" value="CBS-domain"/>
    <property type="match status" value="1"/>
</dbReference>
<dbReference type="OrthoDB" id="110231at2"/>
<dbReference type="PANTHER" id="PTHR43099:SF5">
    <property type="entry name" value="HLYC_CORC FAMILY TRANSPORTER"/>
    <property type="match status" value="1"/>
</dbReference>
<feature type="transmembrane region" description="Helical" evidence="11">
    <location>
        <begin position="94"/>
        <end position="118"/>
    </location>
</feature>
<feature type="transmembrane region" description="Helical" evidence="11">
    <location>
        <begin position="139"/>
        <end position="158"/>
    </location>
</feature>
<dbReference type="Proteomes" id="UP000315628">
    <property type="component" value="Unassembled WGS sequence"/>
</dbReference>
<reference evidence="14 15" key="1">
    <citation type="submission" date="2019-06" db="EMBL/GenBank/DDBJ databases">
        <title>Sequencing the genomes of 1000 actinobacteria strains.</title>
        <authorList>
            <person name="Klenk H.-P."/>
        </authorList>
    </citation>
    <scope>NUCLEOTIDE SEQUENCE [LARGE SCALE GENOMIC DNA]</scope>
    <source>
        <strain evidence="14 15">DSM 18935</strain>
    </source>
</reference>
<dbReference type="PROSITE" id="PS51371">
    <property type="entry name" value="CBS"/>
    <property type="match status" value="2"/>
</dbReference>
<evidence type="ECO:0000313" key="15">
    <source>
        <dbReference type="Proteomes" id="UP000315628"/>
    </source>
</evidence>
<dbReference type="InterPro" id="IPR000644">
    <property type="entry name" value="CBS_dom"/>
</dbReference>
<keyword evidence="4 10" id="KW-0812">Transmembrane</keyword>
<evidence type="ECO:0000256" key="4">
    <source>
        <dbReference type="ARBA" id="ARBA00022692"/>
    </source>
</evidence>
<accession>A0A560W6J6</accession>
<dbReference type="Gene3D" id="3.30.465.10">
    <property type="match status" value="1"/>
</dbReference>
<keyword evidence="7 9" id="KW-0129">CBS domain</keyword>
<evidence type="ECO:0000256" key="9">
    <source>
        <dbReference type="PROSITE-ProRule" id="PRU00703"/>
    </source>
</evidence>
<dbReference type="PANTHER" id="PTHR43099">
    <property type="entry name" value="UPF0053 PROTEIN YRKA"/>
    <property type="match status" value="1"/>
</dbReference>
<dbReference type="SUPFAM" id="SSF56176">
    <property type="entry name" value="FAD-binding/transporter-associated domain-like"/>
    <property type="match status" value="1"/>
</dbReference>
<dbReference type="GO" id="GO:0050660">
    <property type="term" value="F:flavin adenine dinucleotide binding"/>
    <property type="evidence" value="ECO:0007669"/>
    <property type="project" value="InterPro"/>
</dbReference>